<dbReference type="RefSeq" id="XP_030854352.1">
    <property type="nucleotide sequence ID" value="XM_030998492.1"/>
</dbReference>
<proteinExistence type="predicted"/>
<evidence type="ECO:0000313" key="2">
    <source>
        <dbReference type="Proteomes" id="UP000007110"/>
    </source>
</evidence>
<reference evidence="2" key="1">
    <citation type="submission" date="2015-02" db="EMBL/GenBank/DDBJ databases">
        <title>Genome sequencing for Strongylocentrotus purpuratus.</title>
        <authorList>
            <person name="Murali S."/>
            <person name="Liu Y."/>
            <person name="Vee V."/>
            <person name="English A."/>
            <person name="Wang M."/>
            <person name="Skinner E."/>
            <person name="Han Y."/>
            <person name="Muzny D.M."/>
            <person name="Worley K.C."/>
            <person name="Gibbs R.A."/>
        </authorList>
    </citation>
    <scope>NUCLEOTIDE SEQUENCE</scope>
</reference>
<dbReference type="EnsemblMetazoa" id="XM_030998492">
    <property type="protein sequence ID" value="XP_030854352"/>
    <property type="gene ID" value="LOC105438868"/>
</dbReference>
<keyword evidence="2" id="KW-1185">Reference proteome</keyword>
<dbReference type="AlphaFoldDB" id="A0A7M7PTR9"/>
<evidence type="ECO:0000313" key="1">
    <source>
        <dbReference type="EnsemblMetazoa" id="XP_030854352"/>
    </source>
</evidence>
<accession>A0A7M7PTR9</accession>
<protein>
    <submittedName>
        <fullName evidence="1">Uncharacterized protein</fullName>
    </submittedName>
</protein>
<dbReference type="KEGG" id="spu:105438868"/>
<organism evidence="1 2">
    <name type="scientific">Strongylocentrotus purpuratus</name>
    <name type="common">Purple sea urchin</name>
    <dbReference type="NCBI Taxonomy" id="7668"/>
    <lineage>
        <taxon>Eukaryota</taxon>
        <taxon>Metazoa</taxon>
        <taxon>Echinodermata</taxon>
        <taxon>Eleutherozoa</taxon>
        <taxon>Echinozoa</taxon>
        <taxon>Echinoidea</taxon>
        <taxon>Euechinoidea</taxon>
        <taxon>Echinacea</taxon>
        <taxon>Camarodonta</taxon>
        <taxon>Echinidea</taxon>
        <taxon>Strongylocentrotidae</taxon>
        <taxon>Strongylocentrotus</taxon>
    </lineage>
</organism>
<reference evidence="1" key="2">
    <citation type="submission" date="2021-01" db="UniProtKB">
        <authorList>
            <consortium name="EnsemblMetazoa"/>
        </authorList>
    </citation>
    <scope>IDENTIFICATION</scope>
</reference>
<name>A0A7M7PTR9_STRPU</name>
<sequence>MTIDHVDDNPFIPMLRQKQVVRQEDIGGGDTFQREQVWTRAPIISSKKPNKGDVRPGVNTPRFRCRQEGELELVAFKEARVVKSSRRATAAAKADIIVHREAVQCMRREGGDPADKVAVLGSFELQFGQY</sequence>
<dbReference type="Proteomes" id="UP000007110">
    <property type="component" value="Unassembled WGS sequence"/>
</dbReference>
<dbReference type="GeneID" id="105438868"/>
<dbReference type="InParanoid" id="A0A7M7PTR9"/>